<keyword evidence="2" id="KW-0472">Membrane</keyword>
<protein>
    <submittedName>
        <fullName evidence="3">Uncharacterized protein</fullName>
    </submittedName>
</protein>
<proteinExistence type="predicted"/>
<reference evidence="3" key="1">
    <citation type="submission" date="2018-10" db="EMBL/GenBank/DDBJ databases">
        <title>Population genomic analysis revealed the cold adaptation of white poplar.</title>
        <authorList>
            <person name="Liu Y.-J."/>
        </authorList>
    </citation>
    <scope>NUCLEOTIDE SEQUENCE [LARGE SCALE GENOMIC DNA]</scope>
    <source>
        <strain evidence="3">PAL-ZL1</strain>
    </source>
</reference>
<feature type="transmembrane region" description="Helical" evidence="2">
    <location>
        <begin position="175"/>
        <end position="195"/>
    </location>
</feature>
<feature type="region of interest" description="Disordered" evidence="1">
    <location>
        <begin position="1"/>
        <end position="21"/>
    </location>
</feature>
<evidence type="ECO:0000256" key="1">
    <source>
        <dbReference type="SAM" id="MobiDB-lite"/>
    </source>
</evidence>
<organism evidence="3">
    <name type="scientific">Populus alba</name>
    <name type="common">White poplar</name>
    <dbReference type="NCBI Taxonomy" id="43335"/>
    <lineage>
        <taxon>Eukaryota</taxon>
        <taxon>Viridiplantae</taxon>
        <taxon>Streptophyta</taxon>
        <taxon>Embryophyta</taxon>
        <taxon>Tracheophyta</taxon>
        <taxon>Spermatophyta</taxon>
        <taxon>Magnoliopsida</taxon>
        <taxon>eudicotyledons</taxon>
        <taxon>Gunneridae</taxon>
        <taxon>Pentapetalae</taxon>
        <taxon>rosids</taxon>
        <taxon>fabids</taxon>
        <taxon>Malpighiales</taxon>
        <taxon>Salicaceae</taxon>
        <taxon>Saliceae</taxon>
        <taxon>Populus</taxon>
    </lineage>
</organism>
<evidence type="ECO:0000256" key="2">
    <source>
        <dbReference type="SAM" id="Phobius"/>
    </source>
</evidence>
<gene>
    <name evidence="3" type="ORF">D5086_0000277640</name>
</gene>
<dbReference type="AlphaFoldDB" id="A0A4U5N8Q2"/>
<keyword evidence="2" id="KW-1133">Transmembrane helix</keyword>
<evidence type="ECO:0000313" key="3">
    <source>
        <dbReference type="EMBL" id="TKR78864.1"/>
    </source>
</evidence>
<dbReference type="EMBL" id="RCHU01001083">
    <property type="protein sequence ID" value="TKR78864.1"/>
    <property type="molecule type" value="Genomic_DNA"/>
</dbReference>
<name>A0A4U5N8Q2_POPAL</name>
<keyword evidence="2" id="KW-0812">Transmembrane</keyword>
<comment type="caution">
    <text evidence="3">The sequence shown here is derived from an EMBL/GenBank/DDBJ whole genome shotgun (WGS) entry which is preliminary data.</text>
</comment>
<accession>A0A4U5N8Q2</accession>
<sequence length="218" mass="23409">MGHAKHNCPQLKRKSGKHRRGKVAGVITSETNLSTETNVGKTREMIGQAISNVGCCTLANNTIAASVLSTSPGTESPDLIVDSGVFNHMTSDETIAQVTSEFTNDPVIRSLRQFSPGGLPNACPSFTKKEWNPDRLKGKGTLVCRDVAATRKSGLILGVLKCSARAGGLAWIKRLFVALIYTWLVCLHFFVLGVVTPPFSSVIQVTGCFILCGFSQNL</sequence>